<proteinExistence type="predicted"/>
<reference evidence="1" key="1">
    <citation type="submission" date="2022-10" db="EMBL/GenBank/DDBJ databases">
        <authorList>
            <person name="Koch H."/>
        </authorList>
    </citation>
    <scope>NUCLEOTIDE SEQUENCE</scope>
    <source>
        <strain evidence="1">DNF</strain>
    </source>
</reference>
<dbReference type="EMBL" id="OX365700">
    <property type="protein sequence ID" value="CAI4032314.1"/>
    <property type="molecule type" value="Genomic_DNA"/>
</dbReference>
<dbReference type="Proteomes" id="UP001179121">
    <property type="component" value="Chromosome"/>
</dbReference>
<evidence type="ECO:0000313" key="1">
    <source>
        <dbReference type="EMBL" id="CAI4032314.1"/>
    </source>
</evidence>
<organism evidence="1 2">
    <name type="scientific">Nitrospira tepida</name>
    <dbReference type="NCBI Taxonomy" id="2973512"/>
    <lineage>
        <taxon>Bacteria</taxon>
        <taxon>Pseudomonadati</taxon>
        <taxon>Nitrospirota</taxon>
        <taxon>Nitrospiria</taxon>
        <taxon>Nitrospirales</taxon>
        <taxon>Nitrospiraceae</taxon>
        <taxon>Nitrospira</taxon>
    </lineage>
</organism>
<name>A0AA86TCX4_9BACT</name>
<accession>A0AA86TCX4</accession>
<protein>
    <submittedName>
        <fullName evidence="1">Uncharacterized protein</fullName>
    </submittedName>
</protein>
<dbReference type="AlphaFoldDB" id="A0AA86TCX4"/>
<keyword evidence="2" id="KW-1185">Reference proteome</keyword>
<sequence>MTCSYRVDPFGESPARKRVTVRLSTTHSTSSYGQPVMVLPDGGALDLMSWVGCGYRIERATAKEREAVARILGTLACQD</sequence>
<dbReference type="KEGG" id="nti:DNFV4_02744"/>
<evidence type="ECO:0000313" key="2">
    <source>
        <dbReference type="Proteomes" id="UP001179121"/>
    </source>
</evidence>
<dbReference type="RefSeq" id="WP_289269048.1">
    <property type="nucleotide sequence ID" value="NZ_OX365700.1"/>
</dbReference>
<gene>
    <name evidence="1" type="ORF">DNFV4_02744</name>
</gene>